<keyword evidence="6" id="KW-1185">Reference proteome</keyword>
<dbReference type="Pfam" id="PF01491">
    <property type="entry name" value="Frataxin_Cyay"/>
    <property type="match status" value="1"/>
</dbReference>
<dbReference type="EMBL" id="BAFK01000028">
    <property type="protein sequence ID" value="GAB60448.1"/>
    <property type="molecule type" value="Genomic_DNA"/>
</dbReference>
<comment type="similarity">
    <text evidence="1 4">Belongs to the frataxin family.</text>
</comment>
<evidence type="ECO:0000313" key="5">
    <source>
        <dbReference type="EMBL" id="GAB60448.1"/>
    </source>
</evidence>
<dbReference type="RefSeq" id="WP_008224010.1">
    <property type="nucleotide sequence ID" value="NZ_BAFK01000028.1"/>
</dbReference>
<dbReference type="InterPro" id="IPR047584">
    <property type="entry name" value="CyaY"/>
</dbReference>
<evidence type="ECO:0000256" key="3">
    <source>
        <dbReference type="ARBA" id="ARBA00023004"/>
    </source>
</evidence>
<dbReference type="GO" id="GO:0008199">
    <property type="term" value="F:ferric iron binding"/>
    <property type="evidence" value="ECO:0007669"/>
    <property type="project" value="InterPro"/>
</dbReference>
<dbReference type="PROSITE" id="PS50810">
    <property type="entry name" value="FRATAXIN_2"/>
    <property type="match status" value="1"/>
</dbReference>
<name>I1E2C0_9GAMM</name>
<dbReference type="STRING" id="562729.RNAN_3472"/>
<protein>
    <recommendedName>
        <fullName evidence="4">Iron-sulfur cluster assembly protein CyaY</fullName>
    </recommendedName>
</protein>
<dbReference type="SUPFAM" id="SSF55387">
    <property type="entry name" value="Frataxin/Nqo15-like"/>
    <property type="match status" value="1"/>
</dbReference>
<dbReference type="Proteomes" id="UP000004374">
    <property type="component" value="Unassembled WGS sequence"/>
</dbReference>
<proteinExistence type="inferred from homology"/>
<evidence type="ECO:0000256" key="2">
    <source>
        <dbReference type="ARBA" id="ARBA00022723"/>
    </source>
</evidence>
<dbReference type="GO" id="GO:0016226">
    <property type="term" value="P:iron-sulfur cluster assembly"/>
    <property type="evidence" value="ECO:0007669"/>
    <property type="project" value="UniProtKB-UniRule"/>
</dbReference>
<dbReference type="CDD" id="cd00503">
    <property type="entry name" value="Frataxin"/>
    <property type="match status" value="1"/>
</dbReference>
<evidence type="ECO:0000313" key="6">
    <source>
        <dbReference type="Proteomes" id="UP000004374"/>
    </source>
</evidence>
<dbReference type="InterPro" id="IPR036524">
    <property type="entry name" value="Frataxin/CyaY_sf"/>
</dbReference>
<keyword evidence="3 4" id="KW-0408">Iron</keyword>
<dbReference type="GO" id="GO:0008198">
    <property type="term" value="F:ferrous iron binding"/>
    <property type="evidence" value="ECO:0007669"/>
    <property type="project" value="TreeGrafter"/>
</dbReference>
<dbReference type="InterPro" id="IPR020895">
    <property type="entry name" value="Frataxin_CS"/>
</dbReference>
<sequence>MNDLEYDELADSTLLAVEQAIEDADADLDYESHGGLLSISFADKSKIIINKQPPLHQLWVATKFNGHHFEWHGDKWIDNRSGAEFWQLLNDAAAKQAGKPLNLAP</sequence>
<dbReference type="PROSITE" id="PS01344">
    <property type="entry name" value="FRATAXIN_1"/>
    <property type="match status" value="1"/>
</dbReference>
<dbReference type="NCBIfam" id="TIGR03421">
    <property type="entry name" value="FeS_CyaY"/>
    <property type="match status" value="1"/>
</dbReference>
<dbReference type="AlphaFoldDB" id="I1E2C0"/>
<dbReference type="GO" id="GO:0005829">
    <property type="term" value="C:cytosol"/>
    <property type="evidence" value="ECO:0007669"/>
    <property type="project" value="TreeGrafter"/>
</dbReference>
<accession>I1E2C0</accession>
<dbReference type="PANTHER" id="PTHR16821">
    <property type="entry name" value="FRATAXIN"/>
    <property type="match status" value="1"/>
</dbReference>
<evidence type="ECO:0000256" key="1">
    <source>
        <dbReference type="ARBA" id="ARBA00008183"/>
    </source>
</evidence>
<dbReference type="SMART" id="SM01219">
    <property type="entry name" value="Frataxin_Cyay"/>
    <property type="match status" value="1"/>
</dbReference>
<organism evidence="5 6">
    <name type="scientific">Rheinheimera nanhaiensis E407-8</name>
    <dbReference type="NCBI Taxonomy" id="562729"/>
    <lineage>
        <taxon>Bacteria</taxon>
        <taxon>Pseudomonadati</taxon>
        <taxon>Pseudomonadota</taxon>
        <taxon>Gammaproteobacteria</taxon>
        <taxon>Chromatiales</taxon>
        <taxon>Chromatiaceae</taxon>
        <taxon>Rheinheimera</taxon>
    </lineage>
</organism>
<dbReference type="PANTHER" id="PTHR16821:SF2">
    <property type="entry name" value="FRATAXIN, MITOCHONDRIAL"/>
    <property type="match status" value="1"/>
</dbReference>
<gene>
    <name evidence="4 5" type="primary">cyaY</name>
    <name evidence="5" type="ORF">RNAN_3472</name>
</gene>
<evidence type="ECO:0000256" key="4">
    <source>
        <dbReference type="HAMAP-Rule" id="MF_00142"/>
    </source>
</evidence>
<dbReference type="Gene3D" id="3.30.920.10">
    <property type="entry name" value="Frataxin/CyaY"/>
    <property type="match status" value="1"/>
</dbReference>
<comment type="function">
    <text evidence="4">Involved in iron-sulfur (Fe-S) cluster assembly. May act as a regulator of Fe-S biogenesis.</text>
</comment>
<comment type="caution">
    <text evidence="5">The sequence shown here is derived from an EMBL/GenBank/DDBJ whole genome shotgun (WGS) entry which is preliminary data.</text>
</comment>
<dbReference type="OrthoDB" id="285675at2"/>
<dbReference type="HAMAP" id="MF_00142">
    <property type="entry name" value="CyaY"/>
    <property type="match status" value="1"/>
</dbReference>
<reference evidence="5 6" key="1">
    <citation type="journal article" date="2012" name="J. Bacteriol.">
        <title>Genome Sequence of the Protease-Producing Bacterium Rheinheimera nanhaiensis E407-8T, Isolated from Deep-Sea Sediment of the South China Sea.</title>
        <authorList>
            <person name="Zhang X.-Y."/>
            <person name="Zhang Y.-J."/>
            <person name="Qin Q.-L."/>
            <person name="Xie B.-B."/>
            <person name="Chen X.-L."/>
            <person name="Zhou B.-C."/>
            <person name="Zhang Y.-Z."/>
        </authorList>
    </citation>
    <scope>NUCLEOTIDE SEQUENCE [LARGE SCALE GENOMIC DNA]</scope>
    <source>
        <strain evidence="5 6">E407-8</strain>
    </source>
</reference>
<dbReference type="InterPro" id="IPR002908">
    <property type="entry name" value="Frataxin/CyaY"/>
</dbReference>
<keyword evidence="2 4" id="KW-0479">Metal-binding</keyword>